<dbReference type="EMBL" id="JAAIIH010000013">
    <property type="protein sequence ID" value="NMN00977.1"/>
    <property type="molecule type" value="Genomic_DNA"/>
</dbReference>
<feature type="transmembrane region" description="Helical" evidence="1">
    <location>
        <begin position="48"/>
        <end position="68"/>
    </location>
</feature>
<protein>
    <submittedName>
        <fullName evidence="2">Two-component sensor protein</fullName>
    </submittedName>
</protein>
<evidence type="ECO:0000313" key="2">
    <source>
        <dbReference type="EMBL" id="NMN00977.1"/>
    </source>
</evidence>
<dbReference type="Proteomes" id="UP000588277">
    <property type="component" value="Unassembled WGS sequence"/>
</dbReference>
<keyword evidence="3" id="KW-1185">Reference proteome</keyword>
<feature type="transmembrane region" description="Helical" evidence="1">
    <location>
        <begin position="139"/>
        <end position="161"/>
    </location>
</feature>
<feature type="transmembrane region" description="Helical" evidence="1">
    <location>
        <begin position="74"/>
        <end position="105"/>
    </location>
</feature>
<name>A0A7Y0F4M2_9BIFI</name>
<evidence type="ECO:0000313" key="3">
    <source>
        <dbReference type="Proteomes" id="UP000588277"/>
    </source>
</evidence>
<reference evidence="2 3" key="1">
    <citation type="submission" date="2020-02" db="EMBL/GenBank/DDBJ databases">
        <title>Characterization of phylogenetic diversity of novel bifidobacterial species isolated in Czech ZOOs.</title>
        <authorList>
            <person name="Lugli G.A."/>
            <person name="Vera N.B."/>
            <person name="Ventura M."/>
        </authorList>
    </citation>
    <scope>NUCLEOTIDE SEQUENCE [LARGE SCALE GENOMIC DNA]</scope>
    <source>
        <strain evidence="2 3">DSM 109958</strain>
    </source>
</reference>
<keyword evidence="1" id="KW-0812">Transmembrane</keyword>
<sequence length="416" mass="44622">MPEKRAGGRTGMATDARRRTTVEPWRSLTAFAVMLDFVLAFKVEGVGTWALAVTLVLHWCCMGVMPFAPRLGGWLTVAGFAVVAVACPAMLPMLCAGTCVALAVMAQRSGRLLELCAALIASYGGVLLGRTLADGADAGIAPADMLMIVCATASMGVSLLFRWRRESVRETENRVRREGLDRDRRIAVQMHDALTNDMSYIAAVGERHADTESGEVADDVVNDASVGGDVDAWRSVIRRAQASSRSMHGIIRALAREDDTVAGDHASSETSSTTELTTLAALQERDLADAGFSGCVSVRDDRALPDVLPPQVDDEVRSLLLELASNVRRHADRGCEYRIVVTIRPSGVEISQSDAVVVADARTVPALADDRGGLGLAWHARRVIALGGTFDHSADDGLWVLYARIPLEENTQIGQN</sequence>
<keyword evidence="1" id="KW-1133">Transmembrane helix</keyword>
<gene>
    <name evidence="2" type="ORF">G1C96_1559</name>
</gene>
<accession>A0A7Y0F4M2</accession>
<comment type="caution">
    <text evidence="2">The sequence shown here is derived from an EMBL/GenBank/DDBJ whole genome shotgun (WGS) entry which is preliminary data.</text>
</comment>
<dbReference type="InterPro" id="IPR036890">
    <property type="entry name" value="HATPase_C_sf"/>
</dbReference>
<keyword evidence="1" id="KW-0472">Membrane</keyword>
<evidence type="ECO:0000256" key="1">
    <source>
        <dbReference type="SAM" id="Phobius"/>
    </source>
</evidence>
<dbReference type="Gene3D" id="3.30.565.10">
    <property type="entry name" value="Histidine kinase-like ATPase, C-terminal domain"/>
    <property type="match status" value="1"/>
</dbReference>
<organism evidence="2 3">
    <name type="scientific">Bifidobacterium moraviense</name>
    <dbReference type="NCBI Taxonomy" id="2675323"/>
    <lineage>
        <taxon>Bacteria</taxon>
        <taxon>Bacillati</taxon>
        <taxon>Actinomycetota</taxon>
        <taxon>Actinomycetes</taxon>
        <taxon>Bifidobacteriales</taxon>
        <taxon>Bifidobacteriaceae</taxon>
        <taxon>Bifidobacterium</taxon>
    </lineage>
</organism>
<dbReference type="RefSeq" id="WP_169276060.1">
    <property type="nucleotide sequence ID" value="NZ_JAAIIH010000013.1"/>
</dbReference>
<proteinExistence type="predicted"/>
<feature type="transmembrane region" description="Helical" evidence="1">
    <location>
        <begin position="112"/>
        <end position="133"/>
    </location>
</feature>
<dbReference type="AlphaFoldDB" id="A0A7Y0F4M2"/>